<keyword evidence="1" id="KW-0723">Serine/threonine-protein kinase</keyword>
<organism evidence="3 4">
    <name type="scientific">Streptomyces niveiscabiei</name>
    <dbReference type="NCBI Taxonomy" id="164115"/>
    <lineage>
        <taxon>Bacteria</taxon>
        <taxon>Bacillati</taxon>
        <taxon>Actinomycetota</taxon>
        <taxon>Actinomycetes</taxon>
        <taxon>Kitasatosporales</taxon>
        <taxon>Streptomycetaceae</taxon>
        <taxon>Streptomyces</taxon>
    </lineage>
</organism>
<accession>A0ABW9HHV6</accession>
<keyword evidence="4" id="KW-1185">Reference proteome</keyword>
<keyword evidence="3" id="KW-0547">Nucleotide-binding</keyword>
<dbReference type="Pfam" id="PF13581">
    <property type="entry name" value="HATPase_c_2"/>
    <property type="match status" value="1"/>
</dbReference>
<dbReference type="Proteomes" id="UP001631957">
    <property type="component" value="Unassembled WGS sequence"/>
</dbReference>
<dbReference type="PANTHER" id="PTHR35526:SF3">
    <property type="entry name" value="ANTI-SIGMA-F FACTOR RSBW"/>
    <property type="match status" value="1"/>
</dbReference>
<protein>
    <submittedName>
        <fullName evidence="3">ATP-binding protein</fullName>
    </submittedName>
</protein>
<dbReference type="PANTHER" id="PTHR35526">
    <property type="entry name" value="ANTI-SIGMA-F FACTOR RSBW-RELATED"/>
    <property type="match status" value="1"/>
</dbReference>
<feature type="domain" description="Histidine kinase/HSP90-like ATPase" evidence="2">
    <location>
        <begin position="27"/>
        <end position="137"/>
    </location>
</feature>
<gene>
    <name evidence="3" type="ORF">ACKI18_02800</name>
</gene>
<dbReference type="EMBL" id="JBJVNI010000002">
    <property type="protein sequence ID" value="MFM9607634.1"/>
    <property type="molecule type" value="Genomic_DNA"/>
</dbReference>
<keyword evidence="3" id="KW-0067">ATP-binding</keyword>
<evidence type="ECO:0000256" key="1">
    <source>
        <dbReference type="ARBA" id="ARBA00022527"/>
    </source>
</evidence>
<dbReference type="GO" id="GO:0005524">
    <property type="term" value="F:ATP binding"/>
    <property type="evidence" value="ECO:0007669"/>
    <property type="project" value="UniProtKB-KW"/>
</dbReference>
<dbReference type="CDD" id="cd16936">
    <property type="entry name" value="HATPase_RsbW-like"/>
    <property type="match status" value="1"/>
</dbReference>
<dbReference type="InterPro" id="IPR003594">
    <property type="entry name" value="HATPase_dom"/>
</dbReference>
<evidence type="ECO:0000259" key="2">
    <source>
        <dbReference type="Pfam" id="PF13581"/>
    </source>
</evidence>
<comment type="caution">
    <text evidence="3">The sequence shown here is derived from an EMBL/GenBank/DDBJ whole genome shotgun (WGS) entry which is preliminary data.</text>
</comment>
<name>A0ABW9HHV6_9ACTN</name>
<evidence type="ECO:0000313" key="3">
    <source>
        <dbReference type="EMBL" id="MFM9607634.1"/>
    </source>
</evidence>
<keyword evidence="1" id="KW-0418">Kinase</keyword>
<sequence length="173" mass="18111">MIQDQEGAVPFYFSHRPRFADRLSLAAVPSSVGLARDFTRLALAKWPARPIEDDALLVVSELVTNAVLATPDDLALVTVRLLGLRTGLVVEVGDGSPKEPVPAAPDADSEGGRGLLLVRELAARWGSCALPAGKVVWAEIAGQGSLAPSAALSLPSSSHPAYLGAPNLMRRQG</sequence>
<dbReference type="InterPro" id="IPR036890">
    <property type="entry name" value="HATPase_C_sf"/>
</dbReference>
<dbReference type="InterPro" id="IPR050267">
    <property type="entry name" value="Anti-sigma-factor_SerPK"/>
</dbReference>
<proteinExistence type="predicted"/>
<dbReference type="SUPFAM" id="SSF55874">
    <property type="entry name" value="ATPase domain of HSP90 chaperone/DNA topoisomerase II/histidine kinase"/>
    <property type="match status" value="1"/>
</dbReference>
<reference evidence="3 4" key="1">
    <citation type="submission" date="2024-12" db="EMBL/GenBank/DDBJ databases">
        <title>Forecasting of Potato common scab and diversities of Pathogenic streptomyces spp. in china.</title>
        <authorList>
            <person name="Handique U."/>
            <person name="Wu J."/>
        </authorList>
    </citation>
    <scope>NUCLEOTIDE SEQUENCE [LARGE SCALE GENOMIC DNA]</scope>
    <source>
        <strain evidence="3 4">ZRIMU1530</strain>
    </source>
</reference>
<evidence type="ECO:0000313" key="4">
    <source>
        <dbReference type="Proteomes" id="UP001631957"/>
    </source>
</evidence>
<dbReference type="Gene3D" id="3.30.565.10">
    <property type="entry name" value="Histidine kinase-like ATPase, C-terminal domain"/>
    <property type="match status" value="1"/>
</dbReference>
<dbReference type="RefSeq" id="WP_109363662.1">
    <property type="nucleotide sequence ID" value="NZ_JBJVNI010000002.1"/>
</dbReference>
<keyword evidence="1" id="KW-0808">Transferase</keyword>